<name>A0ABD3QIU3_9STRA</name>
<dbReference type="InterPro" id="IPR010916">
    <property type="entry name" value="TonB_box_CS"/>
</dbReference>
<keyword evidence="2" id="KW-0472">Membrane</keyword>
<feature type="region of interest" description="Disordered" evidence="1">
    <location>
        <begin position="59"/>
        <end position="78"/>
    </location>
</feature>
<keyword evidence="2" id="KW-0812">Transmembrane</keyword>
<evidence type="ECO:0000313" key="4">
    <source>
        <dbReference type="EMBL" id="KAL3800378.1"/>
    </source>
</evidence>
<evidence type="ECO:0000256" key="1">
    <source>
        <dbReference type="SAM" id="MobiDB-lite"/>
    </source>
</evidence>
<keyword evidence="2" id="KW-1133">Transmembrane helix</keyword>
<proteinExistence type="predicted"/>
<reference evidence="4 5" key="1">
    <citation type="journal article" date="2020" name="G3 (Bethesda)">
        <title>Improved Reference Genome for Cyclotella cryptica CCMP332, a Model for Cell Wall Morphogenesis, Salinity Adaptation, and Lipid Production in Diatoms (Bacillariophyta).</title>
        <authorList>
            <person name="Roberts W.R."/>
            <person name="Downey K.M."/>
            <person name="Ruck E.C."/>
            <person name="Traller J.C."/>
            <person name="Alverson A.J."/>
        </authorList>
    </citation>
    <scope>NUCLEOTIDE SEQUENCE [LARGE SCALE GENOMIC DNA]</scope>
    <source>
        <strain evidence="4 5">CCMP332</strain>
    </source>
</reference>
<dbReference type="EMBL" id="JABMIG020000033">
    <property type="protein sequence ID" value="KAL3800378.1"/>
    <property type="molecule type" value="Genomic_DNA"/>
</dbReference>
<dbReference type="PANTHER" id="PTHR11079">
    <property type="entry name" value="CYTOSINE DEAMINASE FAMILY MEMBER"/>
    <property type="match status" value="1"/>
</dbReference>
<dbReference type="InterPro" id="IPR002125">
    <property type="entry name" value="CMP_dCMP_dom"/>
</dbReference>
<dbReference type="PROSITE" id="PS00430">
    <property type="entry name" value="TONB_DEPENDENT_REC_1"/>
    <property type="match status" value="1"/>
</dbReference>
<evidence type="ECO:0000313" key="5">
    <source>
        <dbReference type="Proteomes" id="UP001516023"/>
    </source>
</evidence>
<accession>A0ABD3QIU3</accession>
<feature type="region of interest" description="Disordered" evidence="1">
    <location>
        <begin position="188"/>
        <end position="216"/>
    </location>
</feature>
<sequence length="306" mass="32928">MSTTNLKTSIGVLMVATASSYSFHKSASSSSTWISAAFTAGAAVAGAVALLTFVRQRGHSSSGQHRNPSTDDTSDTISVEGSVMVTLPTWAIASSEEYFSRKYTSDEDMMSLAIHLSDRNITEGTGGPFGAAIFERHEDEVMGSYCTLVSIGMNRVVTLGNSTLHGETVAIQLAQRRVGTYTLRIDEDGGDGSDEGLYWDEGNHEHEKPTQPTSKRQRSFELFTSCEPCAMCLGATLWSGVTRIVCGATKDDAQSIGFDEGPVFEESYKHLEKAGINVTRNVLRAEAAKVLQRYGCGCGPIYNGCK</sequence>
<dbReference type="PANTHER" id="PTHR11079:SF161">
    <property type="entry name" value="CMP_DCMP-TYPE DEAMINASE DOMAIN-CONTAINING PROTEIN"/>
    <property type="match status" value="1"/>
</dbReference>
<dbReference type="Pfam" id="PF00383">
    <property type="entry name" value="dCMP_cyt_deam_1"/>
    <property type="match status" value="1"/>
</dbReference>
<feature type="compositionally biased region" description="Acidic residues" evidence="1">
    <location>
        <begin position="188"/>
        <end position="198"/>
    </location>
</feature>
<dbReference type="PROSITE" id="PS51747">
    <property type="entry name" value="CYT_DCMP_DEAMINASES_2"/>
    <property type="match status" value="1"/>
</dbReference>
<dbReference type="InterPro" id="IPR016193">
    <property type="entry name" value="Cytidine_deaminase-like"/>
</dbReference>
<dbReference type="Gene3D" id="3.40.140.10">
    <property type="entry name" value="Cytidine Deaminase, domain 2"/>
    <property type="match status" value="1"/>
</dbReference>
<feature type="transmembrane region" description="Helical" evidence="2">
    <location>
        <begin position="32"/>
        <end position="54"/>
    </location>
</feature>
<keyword evidence="5" id="KW-1185">Reference proteome</keyword>
<protein>
    <recommendedName>
        <fullName evidence="3">CMP/dCMP-type deaminase domain-containing protein</fullName>
    </recommendedName>
</protein>
<evidence type="ECO:0000259" key="3">
    <source>
        <dbReference type="PROSITE" id="PS51747"/>
    </source>
</evidence>
<comment type="caution">
    <text evidence="4">The sequence shown here is derived from an EMBL/GenBank/DDBJ whole genome shotgun (WGS) entry which is preliminary data.</text>
</comment>
<dbReference type="SUPFAM" id="SSF53927">
    <property type="entry name" value="Cytidine deaminase-like"/>
    <property type="match status" value="1"/>
</dbReference>
<feature type="domain" description="CMP/dCMP-type deaminase" evidence="3">
    <location>
        <begin position="104"/>
        <end position="271"/>
    </location>
</feature>
<evidence type="ECO:0000256" key="2">
    <source>
        <dbReference type="SAM" id="Phobius"/>
    </source>
</evidence>
<dbReference type="AlphaFoldDB" id="A0ABD3QIU3"/>
<gene>
    <name evidence="4" type="ORF">HJC23_003674</name>
</gene>
<organism evidence="4 5">
    <name type="scientific">Cyclotella cryptica</name>
    <dbReference type="NCBI Taxonomy" id="29204"/>
    <lineage>
        <taxon>Eukaryota</taxon>
        <taxon>Sar</taxon>
        <taxon>Stramenopiles</taxon>
        <taxon>Ochrophyta</taxon>
        <taxon>Bacillariophyta</taxon>
        <taxon>Coscinodiscophyceae</taxon>
        <taxon>Thalassiosirophycidae</taxon>
        <taxon>Stephanodiscales</taxon>
        <taxon>Stephanodiscaceae</taxon>
        <taxon>Cyclotella</taxon>
    </lineage>
</organism>
<dbReference type="CDD" id="cd01285">
    <property type="entry name" value="nucleoside_deaminase"/>
    <property type="match status" value="1"/>
</dbReference>
<dbReference type="Proteomes" id="UP001516023">
    <property type="component" value="Unassembled WGS sequence"/>
</dbReference>